<feature type="transmembrane region" description="Helical" evidence="1">
    <location>
        <begin position="80"/>
        <end position="102"/>
    </location>
</feature>
<evidence type="ECO:0000259" key="2">
    <source>
        <dbReference type="Pfam" id="PF07331"/>
    </source>
</evidence>
<keyword evidence="1" id="KW-0812">Transmembrane</keyword>
<dbReference type="InterPro" id="IPR009936">
    <property type="entry name" value="DUF1468"/>
</dbReference>
<dbReference type="EMBL" id="FXZK01000006">
    <property type="protein sequence ID" value="SMY08828.1"/>
    <property type="molecule type" value="Genomic_DNA"/>
</dbReference>
<organism evidence="3 4">
    <name type="scientific">Flavimaricola marinus</name>
    <dbReference type="NCBI Taxonomy" id="1819565"/>
    <lineage>
        <taxon>Bacteria</taxon>
        <taxon>Pseudomonadati</taxon>
        <taxon>Pseudomonadota</taxon>
        <taxon>Alphaproteobacteria</taxon>
        <taxon>Rhodobacterales</taxon>
        <taxon>Paracoccaceae</taxon>
        <taxon>Flavimaricola</taxon>
    </lineage>
</organism>
<keyword evidence="4" id="KW-1185">Reference proteome</keyword>
<accession>A0A238LGT3</accession>
<feature type="transmembrane region" description="Helical" evidence="1">
    <location>
        <begin position="41"/>
        <end position="59"/>
    </location>
</feature>
<evidence type="ECO:0000256" key="1">
    <source>
        <dbReference type="SAM" id="Phobius"/>
    </source>
</evidence>
<feature type="transmembrane region" description="Helical" evidence="1">
    <location>
        <begin position="122"/>
        <end position="145"/>
    </location>
</feature>
<protein>
    <submittedName>
        <fullName evidence="3">Tripartite tricarboxylate transporter TctB family protein</fullName>
    </submittedName>
</protein>
<dbReference type="Proteomes" id="UP000201613">
    <property type="component" value="Unassembled WGS sequence"/>
</dbReference>
<dbReference type="AlphaFoldDB" id="A0A238LGT3"/>
<sequence length="152" mass="15808">MYEGRKDIIGGALLIAAGATLAVHCYTSYELGSLRRMGTGFFPMLAGALLAILGGAVALPPLLRGVRPGAIGLPPLRATLFVIAAVGAFALLVRPFGLFPAIAGLAALASLASPERTPPRDLGLMIAVLCLLAWIVFGLGMSLGLRMLNWPW</sequence>
<evidence type="ECO:0000313" key="4">
    <source>
        <dbReference type="Proteomes" id="UP000201613"/>
    </source>
</evidence>
<feature type="transmembrane region" description="Helical" evidence="1">
    <location>
        <begin position="12"/>
        <end position="29"/>
    </location>
</feature>
<feature type="domain" description="DUF1468" evidence="2">
    <location>
        <begin position="9"/>
        <end position="143"/>
    </location>
</feature>
<proteinExistence type="predicted"/>
<dbReference type="Pfam" id="PF07331">
    <property type="entry name" value="TctB"/>
    <property type="match status" value="1"/>
</dbReference>
<keyword evidence="1" id="KW-0472">Membrane</keyword>
<evidence type="ECO:0000313" key="3">
    <source>
        <dbReference type="EMBL" id="SMY08828.1"/>
    </source>
</evidence>
<name>A0A238LGT3_9RHOB</name>
<reference evidence="3 4" key="1">
    <citation type="submission" date="2017-05" db="EMBL/GenBank/DDBJ databases">
        <authorList>
            <person name="Song R."/>
            <person name="Chenine A.L."/>
            <person name="Ruprecht R.M."/>
        </authorList>
    </citation>
    <scope>NUCLEOTIDE SEQUENCE [LARGE SCALE GENOMIC DNA]</scope>
    <source>
        <strain evidence="3 4">CECT 8899</strain>
    </source>
</reference>
<dbReference type="RefSeq" id="WP_168770555.1">
    <property type="nucleotide sequence ID" value="NZ_FXZK01000006.1"/>
</dbReference>
<gene>
    <name evidence="3" type="ORF">LOM8899_02987</name>
</gene>
<keyword evidence="1" id="KW-1133">Transmembrane helix</keyword>